<sequence length="103" mass="12218">MNNPGKMSSHPKLELLQEIEHIPEEYIPSLLELVRSFRQRRIKTSSVESWNDAIVRLNSGDFCDRKLKRERIQEMFVSWSELDDEQEQQESLELIQSLEKTSI</sequence>
<evidence type="ECO:0000313" key="1">
    <source>
        <dbReference type="EMBL" id="MDJ1184533.1"/>
    </source>
</evidence>
<reference evidence="1 2" key="1">
    <citation type="submission" date="2023-01" db="EMBL/GenBank/DDBJ databases">
        <title>Novel diversity within Roseofilum (Cyanobacteria; Desertifilaceae) from marine benthic mats with descriptions of four novel species.</title>
        <authorList>
            <person name="Wang Y."/>
            <person name="Berthold D.E."/>
            <person name="Hu J."/>
            <person name="Lefler F.W."/>
            <person name="Laughinghouse H.D. IV."/>
        </authorList>
    </citation>
    <scope>NUCLEOTIDE SEQUENCE [LARGE SCALE GENOMIC DNA]</scope>
    <source>
        <strain evidence="1 2">BLCC-M143</strain>
    </source>
</reference>
<name>A0ABT7BZ98_9CYAN</name>
<dbReference type="RefSeq" id="WP_283759189.1">
    <property type="nucleotide sequence ID" value="NZ_JAQOSQ010000016.1"/>
</dbReference>
<protein>
    <submittedName>
        <fullName evidence="1">Uncharacterized protein</fullName>
    </submittedName>
</protein>
<comment type="caution">
    <text evidence="1">The sequence shown here is derived from an EMBL/GenBank/DDBJ whole genome shotgun (WGS) entry which is preliminary data.</text>
</comment>
<dbReference type="Proteomes" id="UP001232992">
    <property type="component" value="Unassembled WGS sequence"/>
</dbReference>
<dbReference type="EMBL" id="JAQOSQ010000016">
    <property type="protein sequence ID" value="MDJ1184533.1"/>
    <property type="molecule type" value="Genomic_DNA"/>
</dbReference>
<gene>
    <name evidence="1" type="ORF">PMH09_15205</name>
</gene>
<keyword evidence="2" id="KW-1185">Reference proteome</keyword>
<accession>A0ABT7BZ98</accession>
<evidence type="ECO:0000313" key="2">
    <source>
        <dbReference type="Proteomes" id="UP001232992"/>
    </source>
</evidence>
<organism evidence="1 2">
    <name type="scientific">Roseofilum casamattae BLCC-M143</name>
    <dbReference type="NCBI Taxonomy" id="3022442"/>
    <lineage>
        <taxon>Bacteria</taxon>
        <taxon>Bacillati</taxon>
        <taxon>Cyanobacteriota</taxon>
        <taxon>Cyanophyceae</taxon>
        <taxon>Desertifilales</taxon>
        <taxon>Desertifilaceae</taxon>
        <taxon>Roseofilum</taxon>
        <taxon>Roseofilum casamattae</taxon>
    </lineage>
</organism>
<proteinExistence type="predicted"/>